<evidence type="ECO:0000313" key="3">
    <source>
        <dbReference type="EMBL" id="ABV95594.1"/>
    </source>
</evidence>
<dbReference type="Pfam" id="PF00534">
    <property type="entry name" value="Glycos_transf_1"/>
    <property type="match status" value="1"/>
</dbReference>
<organism evidence="3 4">
    <name type="scientific">Dinoroseobacter shibae (strain DSM 16493 / NCIMB 14021 / DFL 12)</name>
    <dbReference type="NCBI Taxonomy" id="398580"/>
    <lineage>
        <taxon>Bacteria</taxon>
        <taxon>Pseudomonadati</taxon>
        <taxon>Pseudomonadota</taxon>
        <taxon>Alphaproteobacteria</taxon>
        <taxon>Rhodobacterales</taxon>
        <taxon>Roseobacteraceae</taxon>
        <taxon>Dinoroseobacter</taxon>
    </lineage>
</organism>
<dbReference type="Pfam" id="PF13439">
    <property type="entry name" value="Glyco_transf_4"/>
    <property type="match status" value="2"/>
</dbReference>
<protein>
    <submittedName>
        <fullName evidence="3">Glycosyl transferase group 1 domain protein</fullName>
        <ecNumber evidence="3">2.4.1.-</ecNumber>
    </submittedName>
</protein>
<feature type="domain" description="Glycosyl transferase family 1" evidence="1">
    <location>
        <begin position="700"/>
        <end position="846"/>
    </location>
</feature>
<dbReference type="InterPro" id="IPR050194">
    <property type="entry name" value="Glycosyltransferase_grp1"/>
</dbReference>
<keyword evidence="3" id="KW-0808">Transferase</keyword>
<dbReference type="CDD" id="cd03801">
    <property type="entry name" value="GT4_PimA-like"/>
    <property type="match status" value="1"/>
</dbReference>
<evidence type="ECO:0000259" key="2">
    <source>
        <dbReference type="Pfam" id="PF13439"/>
    </source>
</evidence>
<accession>A8LTM7</accession>
<dbReference type="Proteomes" id="UP000006833">
    <property type="component" value="Plasmid pDSHI02"/>
</dbReference>
<dbReference type="KEGG" id="dsh:Dshi_3866"/>
<dbReference type="HOGENOM" id="CLU_261346_0_0_5"/>
<proteinExistence type="predicted"/>
<dbReference type="RefSeq" id="WP_012187257.1">
    <property type="nucleotide sequence ID" value="NC_009956.1"/>
</dbReference>
<dbReference type="CAZy" id="GT2">
    <property type="family name" value="Glycosyltransferase Family 2"/>
</dbReference>
<reference evidence="4" key="1">
    <citation type="journal article" date="2010" name="ISME J.">
        <title>The complete genome sequence of the algal symbiont Dinoroseobacter shibae: a hitchhiker's guide to life in the sea.</title>
        <authorList>
            <person name="Wagner-Dobler I."/>
            <person name="Ballhausen B."/>
            <person name="Berger M."/>
            <person name="Brinkhoff T."/>
            <person name="Buchholz I."/>
            <person name="Bunk B."/>
            <person name="Cypionka H."/>
            <person name="Daniel R."/>
            <person name="Drepper T."/>
            <person name="Gerdts G."/>
            <person name="Hahnke S."/>
            <person name="Han C."/>
            <person name="Jahn D."/>
            <person name="Kalhoefer D."/>
            <person name="Kiss H."/>
            <person name="Klenk H.P."/>
            <person name="Kyrpides N."/>
            <person name="Liebl W."/>
            <person name="Liesegang H."/>
            <person name="Meincke L."/>
            <person name="Pati A."/>
            <person name="Petersen J."/>
            <person name="Piekarski T."/>
            <person name="Pommerenke C."/>
            <person name="Pradella S."/>
            <person name="Pukall R."/>
            <person name="Rabus R."/>
            <person name="Stackebrandt E."/>
            <person name="Thole S."/>
            <person name="Thompson L."/>
            <person name="Tielen P."/>
            <person name="Tomasch J."/>
            <person name="von Jan M."/>
            <person name="Wanphrut N."/>
            <person name="Wichels A."/>
            <person name="Zech H."/>
            <person name="Simon M."/>
        </authorList>
    </citation>
    <scope>NUCLEOTIDE SEQUENCE [LARGE SCALE GENOMIC DNA]</scope>
    <source>
        <strain evidence="4">DSM 16493 / NCIMB 14021 / DFL 12</strain>
        <plasmid evidence="4">Plasmid pDSHI02</plasmid>
    </source>
</reference>
<gene>
    <name evidence="3" type="ordered locus">Dshi_3866</name>
</gene>
<dbReference type="InterPro" id="IPR028098">
    <property type="entry name" value="Glyco_trans_4-like_N"/>
</dbReference>
<dbReference type="SUPFAM" id="SSF53756">
    <property type="entry name" value="UDP-Glycosyltransferase/glycogen phosphorylase"/>
    <property type="match status" value="2"/>
</dbReference>
<dbReference type="PANTHER" id="PTHR45947">
    <property type="entry name" value="SULFOQUINOVOSYL TRANSFERASE SQD2"/>
    <property type="match status" value="1"/>
</dbReference>
<geneLocation type="plasmid" evidence="3 4">
    <name>pDSHI02</name>
</geneLocation>
<dbReference type="EMBL" id="CP000832">
    <property type="protein sequence ID" value="ABV95594.1"/>
    <property type="molecule type" value="Genomic_DNA"/>
</dbReference>
<name>A8LTM7_DINSH</name>
<dbReference type="GO" id="GO:0016757">
    <property type="term" value="F:glycosyltransferase activity"/>
    <property type="evidence" value="ECO:0007669"/>
    <property type="project" value="UniProtKB-KW"/>
</dbReference>
<dbReference type="Gene3D" id="3.40.50.2000">
    <property type="entry name" value="Glycogen Phosphorylase B"/>
    <property type="match status" value="4"/>
</dbReference>
<sequence length="1302" mass="143358">MNANADSMQRDRTDLEASGLFDPAWYLETYPDVAQLGMDPLEHFLWLGARLNRSPGPTFDAAAYRADYADVARADYNPVLHYIRYGRPEGRKARAPGLTIPPLAESAGASAPFRRLTGHRARRPGHPTVLLVAHIVGHQLYGSERSLLDMLDGLAAMDANVIVAVPSTRNKAYIELLRARACAVSVLSYGWWRAGTAPDETVIATFARVITEERIDIVHANTIMLREPLIAARRLGLPAVVQARELIRHDAKLLELIGLSADEIIAALWENCDVMIANSRATAACFDTETRRSAVVYNTADMTALQALPPPPAEAPLRVGMVSSNVPKKGLADFAEVARLVAAELPDAEFLLIGPQHEHTEAIEARIADGSLPRSLRVAGYRDTPAEAMAELDLVLSLSHFQESFGRTVLEAMAAGRPVIVYDHGAPPELVVSSKTGQVVPFGDIQAVADQVLAYGRDRKRLLVDGLRAADHAETTFGRTAYNAAMAAAYAPLLQELARDAHRPEQMVLRARDLPVKIPRDTLKVAYFCWHFPVPSETFVLNELRILKAQGIDVTVFCRDSPYPDFTPDFDITWEQVHDADHLARRLTETGRDVVHGHFVYPTVTEMVWPAARIANIPFTCIAHAQDIFRYRNAVANRIDEISADPLCRQIFTLSRFHRQYLVDRGVRPEKVTINSNCIDPELFSGGKIPDRPARRTRSVAAVSRFADKKGLEVLVRAGKLLEDDGITINIHGYGPLEDLYRQIIAEQEITNVTIHGPVEGRAALLEVFRTHDLFAVPSVRALDGDMDGIPTTLMEAMAAGLPVLTTPVAGIPDLVRDGITGMLSEDATPEALAAKIREFYALPEIAVQVMIEDAEALLRRNHNGPDLVNTLLRFWAGETIDLMIVSWNNLAQTREVIRRLYEYTDLPFHLIVCDNGSDPPALAHLLSVYAARTNFTLILNRENAFVGPGTNKCIAQGDSDYMIYVCGKEGMTTRHGWEKSFVTYMDAHPRVGQAGTLCYSPSYLFGRDYPEGVALFPDFRNPGFAADNPDRPFSHVQGGFFVIRRATYDEIGGFSDAVPHSYTDVEFSYYVESCGWELGTVPGLMALFNKTRPGLEARVDEHHGALHPPNLDDLPWLDRIARREVRHCNMCGHQAPAFEGGDAEARCAGCGSDRRARSLHRVLAETILLYRRLPGLGVNLPAPLQGFWSDQFQGPMLPLEAFTDPLSRGQTLPNRAGALQLACLNDVLDDVALRGAALAETARLLAPGATLFVAGATPLDTLEAEITAAGFTPAGRKRPCSAVLRFDWIEIGLYTRAGDTQ</sequence>
<dbReference type="OrthoDB" id="9790710at2"/>
<dbReference type="CAZy" id="GT4">
    <property type="family name" value="Glycosyltransferase Family 4"/>
</dbReference>
<dbReference type="InterPro" id="IPR029044">
    <property type="entry name" value="Nucleotide-diphossugar_trans"/>
</dbReference>
<dbReference type="SUPFAM" id="SSF53448">
    <property type="entry name" value="Nucleotide-diphospho-sugar transferases"/>
    <property type="match status" value="1"/>
</dbReference>
<dbReference type="Gene3D" id="3.90.550.10">
    <property type="entry name" value="Spore Coat Polysaccharide Biosynthesis Protein SpsA, Chain A"/>
    <property type="match status" value="1"/>
</dbReference>
<feature type="domain" description="Glycosyltransferase subfamily 4-like N-terminal" evidence="2">
    <location>
        <begin position="142"/>
        <end position="301"/>
    </location>
</feature>
<feature type="domain" description="Glycosyltransferase subfamily 4-like N-terminal" evidence="2">
    <location>
        <begin position="537"/>
        <end position="682"/>
    </location>
</feature>
<keyword evidence="4" id="KW-1185">Reference proteome</keyword>
<evidence type="ECO:0000313" key="4">
    <source>
        <dbReference type="Proteomes" id="UP000006833"/>
    </source>
</evidence>
<dbReference type="Pfam" id="PF13692">
    <property type="entry name" value="Glyco_trans_1_4"/>
    <property type="match status" value="1"/>
</dbReference>
<dbReference type="EC" id="2.4.1.-" evidence="3"/>
<dbReference type="InterPro" id="IPR001296">
    <property type="entry name" value="Glyco_trans_1"/>
</dbReference>
<keyword evidence="3" id="KW-0328">Glycosyltransferase</keyword>
<keyword evidence="3" id="KW-0614">Plasmid</keyword>
<evidence type="ECO:0000259" key="1">
    <source>
        <dbReference type="Pfam" id="PF00534"/>
    </source>
</evidence>
<dbReference type="PANTHER" id="PTHR45947:SF14">
    <property type="entry name" value="SLL1723 PROTEIN"/>
    <property type="match status" value="1"/>
</dbReference>